<evidence type="ECO:0000256" key="4">
    <source>
        <dbReference type="ARBA" id="ARBA00022741"/>
    </source>
</evidence>
<dbReference type="Pfam" id="PF02875">
    <property type="entry name" value="Mur_ligase_C"/>
    <property type="match status" value="1"/>
</dbReference>
<gene>
    <name evidence="10 15" type="primary">murF</name>
    <name evidence="15" type="ORF">Y10_11480</name>
</gene>
<comment type="caution">
    <text evidence="15">The sequence shown here is derived from an EMBL/GenBank/DDBJ whole genome shotgun (WGS) entry which is preliminary data.</text>
</comment>
<dbReference type="Gene3D" id="3.90.190.20">
    <property type="entry name" value="Mur ligase, C-terminal domain"/>
    <property type="match status" value="1"/>
</dbReference>
<comment type="function">
    <text evidence="10 11">Involved in cell wall formation. Catalyzes the final step in the synthesis of UDP-N-acetylmuramoyl-pentapeptide, the precursor of murein.</text>
</comment>
<dbReference type="InterPro" id="IPR035911">
    <property type="entry name" value="MurE/MurF_N"/>
</dbReference>
<dbReference type="PANTHER" id="PTHR43024:SF1">
    <property type="entry name" value="UDP-N-ACETYLMURAMOYL-TRIPEPTIDE--D-ALANYL-D-ALANINE LIGASE"/>
    <property type="match status" value="1"/>
</dbReference>
<dbReference type="HAMAP" id="MF_02019">
    <property type="entry name" value="MurF"/>
    <property type="match status" value="1"/>
</dbReference>
<dbReference type="SUPFAM" id="SSF53623">
    <property type="entry name" value="MurD-like peptide ligases, catalytic domain"/>
    <property type="match status" value="1"/>
</dbReference>
<keyword evidence="6 10" id="KW-0133">Cell shape</keyword>
<name>A0ABQ5MH91_9FLAO</name>
<evidence type="ECO:0000259" key="14">
    <source>
        <dbReference type="Pfam" id="PF08245"/>
    </source>
</evidence>
<comment type="similarity">
    <text evidence="10">Belongs to the MurCDEF family. MurF subfamily.</text>
</comment>
<proteinExistence type="inferred from homology"/>
<keyword evidence="9 10" id="KW-0961">Cell wall biogenesis/degradation</keyword>
<dbReference type="Gene3D" id="3.40.1190.10">
    <property type="entry name" value="Mur-like, catalytic domain"/>
    <property type="match status" value="1"/>
</dbReference>
<keyword evidence="16" id="KW-1185">Reference proteome</keyword>
<sequence>MDIAELYKIFSLAEGISTDTRKITPNCLFFALKGENFNGNKYASTALANGAIAAVIDEDEYHTEGTILVKDVLTTLQKLANYHRKQLNTTIISLTGSNGKTTTKELIKSALATTYKTVATQGNLNNHIGVPLTLLSITKDTEFAVVEMGANHLKEIELLCTIAEPDFGYITNFGKAHLEGFGSLEGVVKGKSELYHFLMNHNRPIFYNADDAKQSEILKDYPNKYSYSFENGNSNITLSKTSNTSAASVTINNIEITSNLTGTYNLPNIAAAILIASHFKIDIATIKKGIEDYTPTNNRSQILKTATNTLILDAYNANPTSMTAALENLKNLEANHTMVILGDMFELGKDSSFEHQNIINLTKELNFTKVITLGEHFYNTNSSHLKFTSYDELKSYLKNLDIHNYTILIKGSRGMQMERLLEILQ</sequence>
<dbReference type="RefSeq" id="WP_281764411.1">
    <property type="nucleotide sequence ID" value="NZ_BRVO01000001.1"/>
</dbReference>
<evidence type="ECO:0000256" key="7">
    <source>
        <dbReference type="ARBA" id="ARBA00022984"/>
    </source>
</evidence>
<accession>A0ABQ5MH91</accession>
<evidence type="ECO:0000259" key="12">
    <source>
        <dbReference type="Pfam" id="PF01225"/>
    </source>
</evidence>
<evidence type="ECO:0000259" key="13">
    <source>
        <dbReference type="Pfam" id="PF02875"/>
    </source>
</evidence>
<evidence type="ECO:0000256" key="1">
    <source>
        <dbReference type="ARBA" id="ARBA00022490"/>
    </source>
</evidence>
<keyword evidence="5 10" id="KW-0067">ATP-binding</keyword>
<dbReference type="Pfam" id="PF01225">
    <property type="entry name" value="Mur_ligase"/>
    <property type="match status" value="1"/>
</dbReference>
<dbReference type="InterPro" id="IPR013221">
    <property type="entry name" value="Mur_ligase_cen"/>
</dbReference>
<dbReference type="EC" id="6.3.2.10" evidence="10 11"/>
<dbReference type="SUPFAM" id="SSF53244">
    <property type="entry name" value="MurD-like peptide ligases, peptide-binding domain"/>
    <property type="match status" value="1"/>
</dbReference>
<keyword evidence="7 10" id="KW-0573">Peptidoglycan synthesis</keyword>
<evidence type="ECO:0000256" key="9">
    <source>
        <dbReference type="ARBA" id="ARBA00023316"/>
    </source>
</evidence>
<comment type="pathway">
    <text evidence="10 11">Cell wall biogenesis; peptidoglycan biosynthesis.</text>
</comment>
<dbReference type="GO" id="GO:0016874">
    <property type="term" value="F:ligase activity"/>
    <property type="evidence" value="ECO:0007669"/>
    <property type="project" value="UniProtKB-KW"/>
</dbReference>
<protein>
    <recommendedName>
        <fullName evidence="10 11">UDP-N-acetylmuramoyl-tripeptide--D-alanyl-D-alanine ligase</fullName>
        <ecNumber evidence="10 11">6.3.2.10</ecNumber>
    </recommendedName>
    <alternativeName>
        <fullName evidence="10">D-alanyl-D-alanine-adding enzyme</fullName>
    </alternativeName>
</protein>
<evidence type="ECO:0000256" key="8">
    <source>
        <dbReference type="ARBA" id="ARBA00023306"/>
    </source>
</evidence>
<keyword evidence="1 10" id="KW-0963">Cytoplasm</keyword>
<feature type="domain" description="Mur ligase C-terminal" evidence="13">
    <location>
        <begin position="299"/>
        <end position="377"/>
    </location>
</feature>
<evidence type="ECO:0000256" key="5">
    <source>
        <dbReference type="ARBA" id="ARBA00022840"/>
    </source>
</evidence>
<dbReference type="InterPro" id="IPR051046">
    <property type="entry name" value="MurCDEF_CellWall_CoF430Synth"/>
</dbReference>
<evidence type="ECO:0000313" key="16">
    <source>
        <dbReference type="Proteomes" id="UP001143543"/>
    </source>
</evidence>
<dbReference type="InterPro" id="IPR000713">
    <property type="entry name" value="Mur_ligase_N"/>
</dbReference>
<keyword evidence="4 10" id="KW-0547">Nucleotide-binding</keyword>
<dbReference type="SUPFAM" id="SSF63418">
    <property type="entry name" value="MurE/MurF N-terminal domain"/>
    <property type="match status" value="1"/>
</dbReference>
<dbReference type="EMBL" id="BRVO01000001">
    <property type="protein sequence ID" value="GLB48780.1"/>
    <property type="molecule type" value="Genomic_DNA"/>
</dbReference>
<evidence type="ECO:0000256" key="3">
    <source>
        <dbReference type="ARBA" id="ARBA00022618"/>
    </source>
</evidence>
<dbReference type="Pfam" id="PF08245">
    <property type="entry name" value="Mur_ligase_M"/>
    <property type="match status" value="1"/>
</dbReference>
<organism evidence="15 16">
    <name type="scientific">Neptunitalea lumnitzerae</name>
    <dbReference type="NCBI Taxonomy" id="2965509"/>
    <lineage>
        <taxon>Bacteria</taxon>
        <taxon>Pseudomonadati</taxon>
        <taxon>Bacteroidota</taxon>
        <taxon>Flavobacteriia</taxon>
        <taxon>Flavobacteriales</taxon>
        <taxon>Flavobacteriaceae</taxon>
        <taxon>Neptunitalea</taxon>
    </lineage>
</organism>
<dbReference type="NCBIfam" id="TIGR01143">
    <property type="entry name" value="murF"/>
    <property type="match status" value="1"/>
</dbReference>
<dbReference type="Gene3D" id="3.40.1390.10">
    <property type="entry name" value="MurE/MurF, N-terminal domain"/>
    <property type="match status" value="1"/>
</dbReference>
<comment type="subcellular location">
    <subcellularLocation>
        <location evidence="10 11">Cytoplasm</location>
    </subcellularLocation>
</comment>
<evidence type="ECO:0000256" key="2">
    <source>
        <dbReference type="ARBA" id="ARBA00022598"/>
    </source>
</evidence>
<feature type="domain" description="Mur ligase N-terminal catalytic" evidence="12">
    <location>
        <begin position="15"/>
        <end position="70"/>
    </location>
</feature>
<keyword evidence="3 10" id="KW-0132">Cell division</keyword>
<evidence type="ECO:0000256" key="6">
    <source>
        <dbReference type="ARBA" id="ARBA00022960"/>
    </source>
</evidence>
<evidence type="ECO:0000256" key="11">
    <source>
        <dbReference type="RuleBase" id="RU004136"/>
    </source>
</evidence>
<dbReference type="InterPro" id="IPR036615">
    <property type="entry name" value="Mur_ligase_C_dom_sf"/>
</dbReference>
<dbReference type="InterPro" id="IPR005863">
    <property type="entry name" value="UDP-N-AcMur_synth"/>
</dbReference>
<feature type="binding site" evidence="10">
    <location>
        <begin position="96"/>
        <end position="102"/>
    </location>
    <ligand>
        <name>ATP</name>
        <dbReference type="ChEBI" id="CHEBI:30616"/>
    </ligand>
</feature>
<dbReference type="Proteomes" id="UP001143543">
    <property type="component" value="Unassembled WGS sequence"/>
</dbReference>
<evidence type="ECO:0000313" key="15">
    <source>
        <dbReference type="EMBL" id="GLB48780.1"/>
    </source>
</evidence>
<keyword evidence="2 10" id="KW-0436">Ligase</keyword>
<dbReference type="PANTHER" id="PTHR43024">
    <property type="entry name" value="UDP-N-ACETYLMURAMOYL-TRIPEPTIDE--D-ALANYL-D-ALANINE LIGASE"/>
    <property type="match status" value="1"/>
</dbReference>
<comment type="catalytic activity">
    <reaction evidence="10 11">
        <text>D-alanyl-D-alanine + UDP-N-acetyl-alpha-D-muramoyl-L-alanyl-gamma-D-glutamyl-meso-2,6-diaminopimelate + ATP = UDP-N-acetyl-alpha-D-muramoyl-L-alanyl-gamma-D-glutamyl-meso-2,6-diaminopimeloyl-D-alanyl-D-alanine + ADP + phosphate + H(+)</text>
        <dbReference type="Rhea" id="RHEA:28374"/>
        <dbReference type="ChEBI" id="CHEBI:15378"/>
        <dbReference type="ChEBI" id="CHEBI:30616"/>
        <dbReference type="ChEBI" id="CHEBI:43474"/>
        <dbReference type="ChEBI" id="CHEBI:57822"/>
        <dbReference type="ChEBI" id="CHEBI:61386"/>
        <dbReference type="ChEBI" id="CHEBI:83905"/>
        <dbReference type="ChEBI" id="CHEBI:456216"/>
        <dbReference type="EC" id="6.3.2.10"/>
    </reaction>
</comment>
<feature type="domain" description="Mur ligase central" evidence="14">
    <location>
        <begin position="95"/>
        <end position="276"/>
    </location>
</feature>
<reference evidence="15" key="1">
    <citation type="submission" date="2022-07" db="EMBL/GenBank/DDBJ databases">
        <title>Taxonomy of Novel Oxalotrophic and Methylotrophic Bacteria.</title>
        <authorList>
            <person name="Sahin N."/>
            <person name="Tani A."/>
        </authorList>
    </citation>
    <scope>NUCLEOTIDE SEQUENCE</scope>
    <source>
        <strain evidence="15">Y10</strain>
    </source>
</reference>
<keyword evidence="8 10" id="KW-0131">Cell cycle</keyword>
<dbReference type="InterPro" id="IPR004101">
    <property type="entry name" value="Mur_ligase_C"/>
</dbReference>
<evidence type="ECO:0000256" key="10">
    <source>
        <dbReference type="HAMAP-Rule" id="MF_02019"/>
    </source>
</evidence>
<dbReference type="InterPro" id="IPR036565">
    <property type="entry name" value="Mur-like_cat_sf"/>
</dbReference>